<dbReference type="GO" id="GO:0009378">
    <property type="term" value="F:four-way junction helicase activity"/>
    <property type="evidence" value="ECO:0007669"/>
    <property type="project" value="InterPro"/>
</dbReference>
<dbReference type="SMART" id="SM00278">
    <property type="entry name" value="HhH1"/>
    <property type="match status" value="2"/>
</dbReference>
<keyword evidence="1 6" id="KW-0963">Cytoplasm</keyword>
<feature type="domain" description="Helix-hairpin-helix DNA-binding motif class 1" evidence="7">
    <location>
        <begin position="71"/>
        <end position="90"/>
    </location>
</feature>
<dbReference type="SUPFAM" id="SSF50249">
    <property type="entry name" value="Nucleic acid-binding proteins"/>
    <property type="match status" value="1"/>
</dbReference>
<keyword evidence="8" id="KW-0378">Hydrolase</keyword>
<reference evidence="8 9" key="1">
    <citation type="journal article" date="2015" name="Genome Announc.">
        <title>Expanding the biotechnology potential of lactobacilli through comparative genomics of 213 strains and associated genera.</title>
        <authorList>
            <person name="Sun Z."/>
            <person name="Harris H.M."/>
            <person name="McCann A."/>
            <person name="Guo C."/>
            <person name="Argimon S."/>
            <person name="Zhang W."/>
            <person name="Yang X."/>
            <person name="Jeffery I.B."/>
            <person name="Cooney J.C."/>
            <person name="Kagawa T.F."/>
            <person name="Liu W."/>
            <person name="Song Y."/>
            <person name="Salvetti E."/>
            <person name="Wrobel A."/>
            <person name="Rasinkangas P."/>
            <person name="Parkhill J."/>
            <person name="Rea M.C."/>
            <person name="O'Sullivan O."/>
            <person name="Ritari J."/>
            <person name="Douillard F.P."/>
            <person name="Paul Ross R."/>
            <person name="Yang R."/>
            <person name="Briner A.E."/>
            <person name="Felis G.E."/>
            <person name="de Vos W.M."/>
            <person name="Barrangou R."/>
            <person name="Klaenhammer T.R."/>
            <person name="Caufield P.W."/>
            <person name="Cui Y."/>
            <person name="Zhang H."/>
            <person name="O'Toole P.W."/>
        </authorList>
    </citation>
    <scope>NUCLEOTIDE SEQUENCE [LARGE SCALE GENOMIC DNA]</scope>
    <source>
        <strain evidence="8 9">DSM 22689</strain>
    </source>
</reference>
<comment type="similarity">
    <text evidence="6">Belongs to the RuvA family.</text>
</comment>
<evidence type="ECO:0000313" key="9">
    <source>
        <dbReference type="Proteomes" id="UP000051586"/>
    </source>
</evidence>
<keyword evidence="5 6" id="KW-0234">DNA repair</keyword>
<accession>A0A0R2CM65</accession>
<dbReference type="Gene3D" id="1.10.8.10">
    <property type="entry name" value="DNA helicase RuvA subunit, C-terminal domain"/>
    <property type="match status" value="1"/>
</dbReference>
<comment type="domain">
    <text evidence="6">Has three domains with a flexible linker between the domains II and III and assumes an 'L' shape. Domain III is highly mobile and contacts RuvB.</text>
</comment>
<keyword evidence="4 6" id="KW-0233">DNA recombination</keyword>
<feature type="domain" description="Helix-hairpin-helix DNA-binding motif class 1" evidence="7">
    <location>
        <begin position="106"/>
        <end position="125"/>
    </location>
</feature>
<keyword evidence="8" id="KW-0067">ATP-binding</keyword>
<dbReference type="GO" id="GO:0048476">
    <property type="term" value="C:Holliday junction resolvase complex"/>
    <property type="evidence" value="ECO:0007669"/>
    <property type="project" value="UniProtKB-UniRule"/>
</dbReference>
<comment type="subcellular location">
    <subcellularLocation>
        <location evidence="6">Cytoplasm</location>
    </subcellularLocation>
</comment>
<dbReference type="AlphaFoldDB" id="A0A0R2CM65"/>
<proteinExistence type="inferred from homology"/>
<evidence type="ECO:0000256" key="2">
    <source>
        <dbReference type="ARBA" id="ARBA00022763"/>
    </source>
</evidence>
<dbReference type="InterPro" id="IPR010994">
    <property type="entry name" value="RuvA_2-like"/>
</dbReference>
<keyword evidence="8" id="KW-0547">Nucleotide-binding</keyword>
<sequence>MYEYLDGIITSVTPTYLSLEVAGVGYLVHVANPYQYEVGDAKQRLYIHQSVSDTNIALYGFATLEDKHLYEQLLNVSGIGAKSGLAIMAGNDNDGLVQAIQTSDVKFLTKFPGIGKKTAQQLILDLKDKLAIESATAEHPLESQPANTNPQLQDALSALQALGFKDKQLEMVQTRLLDLSEVQTTEAYLRAGLKLLTK</sequence>
<dbReference type="Pfam" id="PF01330">
    <property type="entry name" value="RuvA_N"/>
    <property type="match status" value="1"/>
</dbReference>
<evidence type="ECO:0000256" key="3">
    <source>
        <dbReference type="ARBA" id="ARBA00023125"/>
    </source>
</evidence>
<dbReference type="Gene3D" id="1.10.150.20">
    <property type="entry name" value="5' to 3' exonuclease, C-terminal subdomain"/>
    <property type="match status" value="1"/>
</dbReference>
<dbReference type="InterPro" id="IPR013849">
    <property type="entry name" value="DNA_helicase_Holl-junc_RuvA_I"/>
</dbReference>
<dbReference type="Pfam" id="PF07499">
    <property type="entry name" value="RuvA_C"/>
    <property type="match status" value="1"/>
</dbReference>
<dbReference type="GO" id="GO:0005737">
    <property type="term" value="C:cytoplasm"/>
    <property type="evidence" value="ECO:0007669"/>
    <property type="project" value="UniProtKB-SubCell"/>
</dbReference>
<dbReference type="SUPFAM" id="SSF47781">
    <property type="entry name" value="RuvA domain 2-like"/>
    <property type="match status" value="1"/>
</dbReference>
<keyword evidence="8" id="KW-0347">Helicase</keyword>
<comment type="function">
    <text evidence="6">The RuvA-RuvB-RuvC complex processes Holliday junction (HJ) DNA during genetic recombination and DNA repair, while the RuvA-RuvB complex plays an important role in the rescue of blocked DNA replication forks via replication fork reversal (RFR). RuvA specifically binds to HJ cruciform DNA, conferring on it an open structure. The RuvB hexamer acts as an ATP-dependent pump, pulling dsDNA into and through the RuvAB complex. HJ branch migration allows RuvC to scan DNA until it finds its consensus sequence, where it cleaves and resolves the cruciform DNA.</text>
</comment>
<evidence type="ECO:0000259" key="7">
    <source>
        <dbReference type="SMART" id="SM00278"/>
    </source>
</evidence>
<dbReference type="GO" id="GO:0000400">
    <property type="term" value="F:four-way junction DNA binding"/>
    <property type="evidence" value="ECO:0007669"/>
    <property type="project" value="UniProtKB-UniRule"/>
</dbReference>
<name>A0A0R2CM65_9LACO</name>
<dbReference type="HAMAP" id="MF_00031">
    <property type="entry name" value="DNA_HJ_migration_RuvA"/>
    <property type="match status" value="1"/>
</dbReference>
<dbReference type="SUPFAM" id="SSF46929">
    <property type="entry name" value="DNA helicase RuvA subunit, C-terminal domain"/>
    <property type="match status" value="1"/>
</dbReference>
<evidence type="ECO:0000313" key="8">
    <source>
        <dbReference type="EMBL" id="KRM92421.1"/>
    </source>
</evidence>
<dbReference type="CDD" id="cd14332">
    <property type="entry name" value="UBA_RuvA_C"/>
    <property type="match status" value="1"/>
</dbReference>
<dbReference type="GO" id="GO:0005524">
    <property type="term" value="F:ATP binding"/>
    <property type="evidence" value="ECO:0007669"/>
    <property type="project" value="InterPro"/>
</dbReference>
<evidence type="ECO:0000256" key="1">
    <source>
        <dbReference type="ARBA" id="ARBA00022490"/>
    </source>
</evidence>
<dbReference type="InterPro" id="IPR036267">
    <property type="entry name" value="RuvA_C_sf"/>
</dbReference>
<dbReference type="Gene3D" id="2.40.50.140">
    <property type="entry name" value="Nucleic acid-binding proteins"/>
    <property type="match status" value="1"/>
</dbReference>
<comment type="subunit">
    <text evidence="6">Homotetramer. Forms an RuvA(8)-RuvB(12)-Holliday junction (HJ) complex. HJ DNA is sandwiched between 2 RuvA tetramers; dsDNA enters through RuvA and exits via RuvB. An RuvB hexamer assembles on each DNA strand where it exits the tetramer. Each RuvB hexamer is contacted by two RuvA subunits (via domain III) on 2 adjacent RuvB subunits; this complex drives branch migration. In the full resolvosome a probable DNA-RuvA(4)-RuvB(12)-RuvC(2) complex forms which resolves the HJ.</text>
</comment>
<dbReference type="EMBL" id="AYZI01000001">
    <property type="protein sequence ID" value="KRM92421.1"/>
    <property type="molecule type" value="Genomic_DNA"/>
</dbReference>
<dbReference type="GO" id="GO:0006310">
    <property type="term" value="P:DNA recombination"/>
    <property type="evidence" value="ECO:0007669"/>
    <property type="project" value="UniProtKB-UniRule"/>
</dbReference>
<gene>
    <name evidence="6" type="primary">ruvA</name>
    <name evidence="8" type="ORF">FC87_GL000033</name>
</gene>
<comment type="caution">
    <text evidence="8">The sequence shown here is derived from an EMBL/GenBank/DDBJ whole genome shotgun (WGS) entry which is preliminary data.</text>
</comment>
<evidence type="ECO:0000256" key="6">
    <source>
        <dbReference type="HAMAP-Rule" id="MF_00031"/>
    </source>
</evidence>
<keyword evidence="3 6" id="KW-0238">DNA-binding</keyword>
<dbReference type="Pfam" id="PF14520">
    <property type="entry name" value="HHH_5"/>
    <property type="match status" value="1"/>
</dbReference>
<comment type="caution">
    <text evidence="6">Lacks conserved residue(s) required for the propagation of feature annotation.</text>
</comment>
<dbReference type="InterPro" id="IPR011114">
    <property type="entry name" value="RuvA_C"/>
</dbReference>
<dbReference type="InterPro" id="IPR012340">
    <property type="entry name" value="NA-bd_OB-fold"/>
</dbReference>
<dbReference type="PATRIC" id="fig|1423745.4.peg.37"/>
<dbReference type="GO" id="GO:0006281">
    <property type="term" value="P:DNA repair"/>
    <property type="evidence" value="ECO:0007669"/>
    <property type="project" value="UniProtKB-UniRule"/>
</dbReference>
<evidence type="ECO:0000256" key="4">
    <source>
        <dbReference type="ARBA" id="ARBA00023172"/>
    </source>
</evidence>
<evidence type="ECO:0000256" key="5">
    <source>
        <dbReference type="ARBA" id="ARBA00023204"/>
    </source>
</evidence>
<keyword evidence="2 6" id="KW-0227">DNA damage</keyword>
<dbReference type="GO" id="GO:0009379">
    <property type="term" value="C:Holliday junction helicase complex"/>
    <property type="evidence" value="ECO:0007669"/>
    <property type="project" value="InterPro"/>
</dbReference>
<organism evidence="8 9">
    <name type="scientific">Fructilactobacillus florum DSM 22689 = JCM 16035</name>
    <dbReference type="NCBI Taxonomy" id="1423745"/>
    <lineage>
        <taxon>Bacteria</taxon>
        <taxon>Bacillati</taxon>
        <taxon>Bacillota</taxon>
        <taxon>Bacilli</taxon>
        <taxon>Lactobacillales</taxon>
        <taxon>Lactobacillaceae</taxon>
        <taxon>Fructilactobacillus</taxon>
    </lineage>
</organism>
<dbReference type="STRING" id="1423745.GCA_001311215_00628"/>
<feature type="region of interest" description="Domain III" evidence="6">
    <location>
        <begin position="148"/>
        <end position="198"/>
    </location>
</feature>
<dbReference type="InterPro" id="IPR000085">
    <property type="entry name" value="RuvA"/>
</dbReference>
<dbReference type="Proteomes" id="UP000051586">
    <property type="component" value="Unassembled WGS sequence"/>
</dbReference>
<protein>
    <recommendedName>
        <fullName evidence="6">Holliday junction branch migration complex subunit RuvA</fullName>
    </recommendedName>
</protein>
<dbReference type="InterPro" id="IPR003583">
    <property type="entry name" value="Hlx-hairpin-Hlx_DNA-bd_motif"/>
</dbReference>
<dbReference type="RefSeq" id="WP_009166555.1">
    <property type="nucleotide sequence ID" value="NZ_AYZI01000001.1"/>
</dbReference>
<dbReference type="NCBIfam" id="TIGR00084">
    <property type="entry name" value="ruvA"/>
    <property type="match status" value="1"/>
</dbReference>